<dbReference type="KEGG" id="cpb:Cphamn1_1494"/>
<organism evidence="2">
    <name type="scientific">Chlorobium phaeobacteroides (strain BS1)</name>
    <dbReference type="NCBI Taxonomy" id="331678"/>
    <lineage>
        <taxon>Bacteria</taxon>
        <taxon>Pseudomonadati</taxon>
        <taxon>Chlorobiota</taxon>
        <taxon>Chlorobiia</taxon>
        <taxon>Chlorobiales</taxon>
        <taxon>Chlorobiaceae</taxon>
        <taxon>Chlorobium/Pelodictyon group</taxon>
        <taxon>Chlorobium</taxon>
    </lineage>
</organism>
<evidence type="ECO:0000256" key="1">
    <source>
        <dbReference type="SAM" id="SignalP"/>
    </source>
</evidence>
<dbReference type="STRING" id="331678.Cphamn1_1494"/>
<evidence type="ECO:0000313" key="2">
    <source>
        <dbReference type="EMBL" id="ACE04420.1"/>
    </source>
</evidence>
<proteinExistence type="predicted"/>
<feature type="chain" id="PRO_5002786162" evidence="1">
    <location>
        <begin position="27"/>
        <end position="68"/>
    </location>
</feature>
<feature type="signal peptide" evidence="1">
    <location>
        <begin position="1"/>
        <end position="26"/>
    </location>
</feature>
<protein>
    <submittedName>
        <fullName evidence="2">Uncharacterized protein</fullName>
    </submittedName>
</protein>
<reference evidence="2" key="1">
    <citation type="submission" date="2008-06" db="EMBL/GenBank/DDBJ databases">
        <title>Complete sequence of Chlorobium phaeobacteroides BS1.</title>
        <authorList>
            <consortium name="US DOE Joint Genome Institute"/>
            <person name="Lucas S."/>
            <person name="Copeland A."/>
            <person name="Lapidus A."/>
            <person name="Glavina del Rio T."/>
            <person name="Dalin E."/>
            <person name="Tice H."/>
            <person name="Bruce D."/>
            <person name="Goodwin L."/>
            <person name="Pitluck S."/>
            <person name="Schmutz J."/>
            <person name="Larimer F."/>
            <person name="Land M."/>
            <person name="Hauser L."/>
            <person name="Kyrpides N."/>
            <person name="Ovchinnikova G."/>
            <person name="Li T."/>
            <person name="Liu Z."/>
            <person name="Zhao F."/>
            <person name="Overmann J."/>
            <person name="Bryant D.A."/>
            <person name="Richardson P."/>
        </authorList>
    </citation>
    <scope>NUCLEOTIDE SEQUENCE [LARGE SCALE GENOMIC DNA]</scope>
    <source>
        <strain evidence="2">BS1</strain>
    </source>
</reference>
<keyword evidence="1" id="KW-0732">Signal</keyword>
<gene>
    <name evidence="2" type="ordered locus">Cphamn1_1494</name>
</gene>
<dbReference type="AlphaFoldDB" id="B3EJQ1"/>
<sequence length="68" mass="6997">MTHKKILSTLVLAAALAFPLGNNAKAATTSGQTAVSVELPDIIILHYISGITLTFADITQAIDESAGS</sequence>
<name>B3EJQ1_CHLPB</name>
<dbReference type="HOGENOM" id="CLU_2786324_0_0_10"/>
<accession>B3EJQ1</accession>
<dbReference type="EMBL" id="CP001101">
    <property type="protein sequence ID" value="ACE04420.1"/>
    <property type="molecule type" value="Genomic_DNA"/>
</dbReference>